<dbReference type="GO" id="GO:0005634">
    <property type="term" value="C:nucleus"/>
    <property type="evidence" value="ECO:0007669"/>
    <property type="project" value="TreeGrafter"/>
</dbReference>
<dbReference type="InterPro" id="IPR051188">
    <property type="entry name" value="PHD-type_Zinc_Finger"/>
</dbReference>
<evidence type="ECO:0000256" key="4">
    <source>
        <dbReference type="PROSITE-ProRule" id="PRU00175"/>
    </source>
</evidence>
<dbReference type="PANTHER" id="PTHR12420:SF47">
    <property type="entry name" value="PHD FINGER PROTEIN 7"/>
    <property type="match status" value="1"/>
</dbReference>
<dbReference type="InterPro" id="IPR013083">
    <property type="entry name" value="Znf_RING/FYVE/PHD"/>
</dbReference>
<protein>
    <submittedName>
        <fullName evidence="7">PHF7 protein</fullName>
    </submittedName>
</protein>
<dbReference type="GO" id="GO:0008270">
    <property type="term" value="F:zinc ion binding"/>
    <property type="evidence" value="ECO:0007669"/>
    <property type="project" value="UniProtKB-KW"/>
</dbReference>
<dbReference type="InterPro" id="IPR059102">
    <property type="entry name" value="PHD_PHF7/G2E3-like"/>
</dbReference>
<evidence type="ECO:0000256" key="1">
    <source>
        <dbReference type="ARBA" id="ARBA00022723"/>
    </source>
</evidence>
<dbReference type="Proteomes" id="UP000524187">
    <property type="component" value="Unassembled WGS sequence"/>
</dbReference>
<dbReference type="PROSITE" id="PS51805">
    <property type="entry name" value="EPHD"/>
    <property type="match status" value="1"/>
</dbReference>
<dbReference type="SUPFAM" id="SSF57903">
    <property type="entry name" value="FYVE/PHD zinc finger"/>
    <property type="match status" value="1"/>
</dbReference>
<feature type="domain" description="RING-type" evidence="5">
    <location>
        <begin position="64"/>
        <end position="114"/>
    </location>
</feature>
<dbReference type="Gene3D" id="3.30.40.10">
    <property type="entry name" value="Zinc/RING finger domain, C3HC4 (zinc finger)"/>
    <property type="match status" value="2"/>
</dbReference>
<keyword evidence="3" id="KW-0862">Zinc</keyword>
<feature type="domain" description="PHD-type" evidence="6">
    <location>
        <begin position="1"/>
        <end position="48"/>
    </location>
</feature>
<keyword evidence="8" id="KW-1185">Reference proteome</keyword>
<dbReference type="InterPro" id="IPR011011">
    <property type="entry name" value="Znf_FYVE_PHD"/>
</dbReference>
<evidence type="ECO:0000259" key="6">
    <source>
        <dbReference type="PROSITE" id="PS51805"/>
    </source>
</evidence>
<evidence type="ECO:0000313" key="7">
    <source>
        <dbReference type="EMBL" id="NXE51317.1"/>
    </source>
</evidence>
<dbReference type="PROSITE" id="PS50089">
    <property type="entry name" value="ZF_RING_2"/>
    <property type="match status" value="1"/>
</dbReference>
<keyword evidence="1" id="KW-0479">Metal-binding</keyword>
<dbReference type="InterPro" id="IPR001841">
    <property type="entry name" value="Znf_RING"/>
</dbReference>
<evidence type="ECO:0000259" key="5">
    <source>
        <dbReference type="PROSITE" id="PS50089"/>
    </source>
</evidence>
<feature type="non-terminal residue" evidence="7">
    <location>
        <position position="190"/>
    </location>
</feature>
<dbReference type="PANTHER" id="PTHR12420">
    <property type="entry name" value="PHD FINGER PROTEIN"/>
    <property type="match status" value="1"/>
</dbReference>
<comment type="caution">
    <text evidence="7">The sequence shown here is derived from an EMBL/GenBank/DDBJ whole genome shotgun (WGS) entry which is preliminary data.</text>
</comment>
<evidence type="ECO:0000256" key="3">
    <source>
        <dbReference type="ARBA" id="ARBA00022833"/>
    </source>
</evidence>
<reference evidence="7 8" key="1">
    <citation type="submission" date="2019-09" db="EMBL/GenBank/DDBJ databases">
        <title>Bird 10,000 Genomes (B10K) Project - Family phase.</title>
        <authorList>
            <person name="Zhang G."/>
        </authorList>
    </citation>
    <scope>NUCLEOTIDE SEQUENCE [LARGE SCALE GENOMIC DNA]</scope>
    <source>
        <strain evidence="7">B10K-LSUMZ-50683</strain>
        <tissue evidence="7">Muscle</tissue>
    </source>
</reference>
<feature type="non-terminal residue" evidence="7">
    <location>
        <position position="1"/>
    </location>
</feature>
<dbReference type="Pfam" id="PF26054">
    <property type="entry name" value="PHD_G2E3"/>
    <property type="match status" value="1"/>
</dbReference>
<accession>A0A7K8NDJ0</accession>
<keyword evidence="2 4" id="KW-0863">Zinc-finger</keyword>
<dbReference type="InterPro" id="IPR034732">
    <property type="entry name" value="EPHD"/>
</dbReference>
<dbReference type="Pfam" id="PF13771">
    <property type="entry name" value="zf-HC5HC2H"/>
    <property type="match status" value="1"/>
</dbReference>
<dbReference type="AlphaFoldDB" id="A0A7K8NDJ0"/>
<sequence length="190" mass="21229">CYVCGERGATTACRHRRCKRCFHFPCGYEDGCVSQLFGQYRSFCKEHSPKQAAPAHQEEATTTCVICLEPVDAQLSFCSMMCPTCQHAWFHRGCIQQECVSWAGRRAGPCWLCHLPGPGAHDLPFLICRKPAWEGGGAFSELYEHHSRCDALRCHYAGGREQAEEEGPWQLLLCSSCAAKGTHLRCSALR</sequence>
<organism evidence="7 8">
    <name type="scientific">Casuarius casuarius</name>
    <name type="common">Southern cassowary</name>
    <name type="synonym">Struthio casuarius</name>
    <dbReference type="NCBI Taxonomy" id="8787"/>
    <lineage>
        <taxon>Eukaryota</taxon>
        <taxon>Metazoa</taxon>
        <taxon>Chordata</taxon>
        <taxon>Craniata</taxon>
        <taxon>Vertebrata</taxon>
        <taxon>Euteleostomi</taxon>
        <taxon>Archelosauria</taxon>
        <taxon>Archosauria</taxon>
        <taxon>Dinosauria</taxon>
        <taxon>Saurischia</taxon>
        <taxon>Theropoda</taxon>
        <taxon>Coelurosauria</taxon>
        <taxon>Aves</taxon>
        <taxon>Palaeognathae</taxon>
        <taxon>Casuariiformes</taxon>
        <taxon>Casuariidae</taxon>
        <taxon>Casuarius</taxon>
    </lineage>
</organism>
<gene>
    <name evidence="7" type="primary">Phf7_0</name>
    <name evidence="7" type="ORF">CASCAS_R14160</name>
</gene>
<evidence type="ECO:0000313" key="8">
    <source>
        <dbReference type="Proteomes" id="UP000524187"/>
    </source>
</evidence>
<dbReference type="EMBL" id="VWPT01000089">
    <property type="protein sequence ID" value="NXE51317.1"/>
    <property type="molecule type" value="Genomic_DNA"/>
</dbReference>
<proteinExistence type="predicted"/>
<evidence type="ECO:0000256" key="2">
    <source>
        <dbReference type="ARBA" id="ARBA00022771"/>
    </source>
</evidence>
<name>A0A7K8NDJ0_CASCA</name>